<reference evidence="10 11" key="1">
    <citation type="submission" date="2014-07" db="EMBL/GenBank/DDBJ databases">
        <title>Draft genome sequence of Thalassospira profundimaris PR54-5.</title>
        <authorList>
            <person name="Lai Q."/>
            <person name="Shao Z."/>
        </authorList>
    </citation>
    <scope>NUCLEOTIDE SEQUENCE [LARGE SCALE GENOMIC DNA]</scope>
    <source>
        <strain evidence="10 11">PR54-5</strain>
    </source>
</reference>
<dbReference type="InterPro" id="IPR043129">
    <property type="entry name" value="ATPase_NBD"/>
</dbReference>
<evidence type="ECO:0000256" key="5">
    <source>
        <dbReference type="ARBA" id="ARBA00022777"/>
    </source>
</evidence>
<keyword evidence="8" id="KW-0119">Carbohydrate metabolism</keyword>
<keyword evidence="7" id="KW-0067">ATP-binding</keyword>
<keyword evidence="2" id="KW-0808">Transferase</keyword>
<dbReference type="GO" id="GO:0005524">
    <property type="term" value="F:ATP binding"/>
    <property type="evidence" value="ECO:0007669"/>
    <property type="project" value="UniProtKB-KW"/>
</dbReference>
<name>A0A367X000_9PROT</name>
<dbReference type="InterPro" id="IPR049874">
    <property type="entry name" value="ROK_cs"/>
</dbReference>
<dbReference type="CDD" id="cd24057">
    <property type="entry name" value="ASKHA_NBD_ROK_NAGK"/>
    <property type="match status" value="1"/>
</dbReference>
<dbReference type="PROSITE" id="PS01125">
    <property type="entry name" value="ROK"/>
    <property type="match status" value="1"/>
</dbReference>
<dbReference type="EMBL" id="JPWI01000005">
    <property type="protein sequence ID" value="RCK46091.1"/>
    <property type="molecule type" value="Genomic_DNA"/>
</dbReference>
<evidence type="ECO:0000256" key="4">
    <source>
        <dbReference type="ARBA" id="ARBA00022741"/>
    </source>
</evidence>
<comment type="caution">
    <text evidence="10">The sequence shown here is derived from an EMBL/GenBank/DDBJ whole genome shotgun (WGS) entry which is preliminary data.</text>
</comment>
<accession>A0A367X000</accession>
<keyword evidence="4" id="KW-0547">Nucleotide-binding</keyword>
<dbReference type="Pfam" id="PF00480">
    <property type="entry name" value="ROK"/>
    <property type="match status" value="1"/>
</dbReference>
<evidence type="ECO:0000313" key="11">
    <source>
        <dbReference type="Proteomes" id="UP000252255"/>
    </source>
</evidence>
<dbReference type="Gene3D" id="3.30.420.40">
    <property type="match status" value="2"/>
</dbReference>
<evidence type="ECO:0000256" key="9">
    <source>
        <dbReference type="ARBA" id="ARBA00049065"/>
    </source>
</evidence>
<dbReference type="InterPro" id="IPR000600">
    <property type="entry name" value="ROK"/>
</dbReference>
<organism evidence="10 11">
    <name type="scientific">Thalassospira profundimaris</name>
    <dbReference type="NCBI Taxonomy" id="502049"/>
    <lineage>
        <taxon>Bacteria</taxon>
        <taxon>Pseudomonadati</taxon>
        <taxon>Pseudomonadota</taxon>
        <taxon>Alphaproteobacteria</taxon>
        <taxon>Rhodospirillales</taxon>
        <taxon>Thalassospiraceae</taxon>
        <taxon>Thalassospira</taxon>
    </lineage>
</organism>
<evidence type="ECO:0000256" key="7">
    <source>
        <dbReference type="ARBA" id="ARBA00022840"/>
    </source>
</evidence>
<dbReference type="RefSeq" id="WP_114097833.1">
    <property type="nucleotide sequence ID" value="NZ_JPWI01000005.1"/>
</dbReference>
<evidence type="ECO:0000313" key="10">
    <source>
        <dbReference type="EMBL" id="RCK46091.1"/>
    </source>
</evidence>
<sequence>MQYAFDIGGSKIEFGVFSDAGEVLLHSKTPTPRDNLDAFVATIRDVIGEADQEFGARPDIGISFAGGLDPQSGAVISANIPAIKGWSLASELSSILGRNVLVENDADCFALAEAISGVAKNARTVFAIILGTGVGGGIVVDGRFIGGGSGIRGEWGHGNDVTGTLIRNGLAPVPCGCGQTGCLDAWGGARGLEHIHTQISGNPISSFEITDAWRAADVQATRAVEIYCELVARELALMVNVIDPDCIPVGGGMASEKGIVAQIDALVRECALGRYDNPLIIPGAFASDGGLRGAAMLHLDAKGAGSDKGSRPIGIPR</sequence>
<gene>
    <name evidence="10" type="ORF">TH30_09665</name>
</gene>
<evidence type="ECO:0000256" key="6">
    <source>
        <dbReference type="ARBA" id="ARBA00022833"/>
    </source>
</evidence>
<dbReference type="EC" id="2.7.1.59" evidence="1"/>
<protein>
    <recommendedName>
        <fullName evidence="1">N-acetylglucosamine kinase</fullName>
        <ecNumber evidence="1">2.7.1.59</ecNumber>
    </recommendedName>
</protein>
<dbReference type="OrthoDB" id="9810372at2"/>
<dbReference type="AlphaFoldDB" id="A0A367X000"/>
<keyword evidence="3" id="KW-0479">Metal-binding</keyword>
<keyword evidence="5" id="KW-0418">Kinase</keyword>
<dbReference type="SUPFAM" id="SSF53067">
    <property type="entry name" value="Actin-like ATPase domain"/>
    <property type="match status" value="1"/>
</dbReference>
<evidence type="ECO:0000256" key="8">
    <source>
        <dbReference type="ARBA" id="ARBA00023277"/>
    </source>
</evidence>
<evidence type="ECO:0000256" key="1">
    <source>
        <dbReference type="ARBA" id="ARBA00012122"/>
    </source>
</evidence>
<proteinExistence type="predicted"/>
<keyword evidence="6" id="KW-0862">Zinc</keyword>
<dbReference type="GO" id="GO:0046872">
    <property type="term" value="F:metal ion binding"/>
    <property type="evidence" value="ECO:0007669"/>
    <property type="project" value="UniProtKB-KW"/>
</dbReference>
<dbReference type="PANTHER" id="PTHR18964:SF162">
    <property type="entry name" value="N-ACETYL-D-GLUCOSAMINE KINASE"/>
    <property type="match status" value="1"/>
</dbReference>
<dbReference type="PANTHER" id="PTHR18964">
    <property type="entry name" value="ROK (REPRESSOR, ORF, KINASE) FAMILY"/>
    <property type="match status" value="1"/>
</dbReference>
<dbReference type="Proteomes" id="UP000252255">
    <property type="component" value="Unassembled WGS sequence"/>
</dbReference>
<comment type="catalytic activity">
    <reaction evidence="9">
        <text>N-acetyl-D-glucosamine + ATP = N-acetyl-D-glucosamine 6-phosphate + ADP + H(+)</text>
        <dbReference type="Rhea" id="RHEA:17417"/>
        <dbReference type="ChEBI" id="CHEBI:15378"/>
        <dbReference type="ChEBI" id="CHEBI:30616"/>
        <dbReference type="ChEBI" id="CHEBI:57513"/>
        <dbReference type="ChEBI" id="CHEBI:456216"/>
        <dbReference type="ChEBI" id="CHEBI:506227"/>
        <dbReference type="EC" id="2.7.1.59"/>
    </reaction>
</comment>
<evidence type="ECO:0000256" key="3">
    <source>
        <dbReference type="ARBA" id="ARBA00022723"/>
    </source>
</evidence>
<evidence type="ECO:0000256" key="2">
    <source>
        <dbReference type="ARBA" id="ARBA00022679"/>
    </source>
</evidence>
<dbReference type="GO" id="GO:0045127">
    <property type="term" value="F:N-acetylglucosamine kinase activity"/>
    <property type="evidence" value="ECO:0007669"/>
    <property type="project" value="UniProtKB-EC"/>
</dbReference>